<keyword evidence="2 5" id="KW-0812">Transmembrane</keyword>
<keyword evidence="4 5" id="KW-0472">Membrane</keyword>
<dbReference type="PANTHER" id="PTHR12483">
    <property type="entry name" value="SOLUTE CARRIER FAMILY 31 COPPER TRANSPORTERS"/>
    <property type="match status" value="1"/>
</dbReference>
<evidence type="ECO:0000256" key="5">
    <source>
        <dbReference type="RuleBase" id="RU367022"/>
    </source>
</evidence>
<dbReference type="Proteomes" id="UP000837801">
    <property type="component" value="Unassembled WGS sequence"/>
</dbReference>
<evidence type="ECO:0000313" key="7">
    <source>
        <dbReference type="EMBL" id="CAH2350380.1"/>
    </source>
</evidence>
<keyword evidence="5" id="KW-0187">Copper transport</keyword>
<comment type="similarity">
    <text evidence="5">Belongs to the copper transporter (Ctr) (TC 1.A.56) family. SLC31A subfamily.</text>
</comment>
<dbReference type="PANTHER" id="PTHR12483:SF27">
    <property type="entry name" value="COPPER TRANSPORT PROTEIN CTR1"/>
    <property type="match status" value="1"/>
</dbReference>
<evidence type="ECO:0000256" key="3">
    <source>
        <dbReference type="ARBA" id="ARBA00022989"/>
    </source>
</evidence>
<sequence>MMDMGSATSSSGMASSTMAGMDMASSTSSSMSMSTSSSDSMDMDMASMHMYFTTDYNNYPVLFSTLKADTKAKAFGIFALLFFIAFTVRGIEFTRLYLEQKVWKNPAFLGGDCGALTTNESRSSLNRKTDASTAVMEAVGCCGGKESEVSSEEVEPLEGNIPGARDPHRLRLASSLFRDCIRIVLCIIPDMFSFALMLATMSFCLVYFFAVVIGLGLGRFYFEKLSMKHNLRAVTSGYCG</sequence>
<keyword evidence="5" id="KW-0186">Copper</keyword>
<evidence type="ECO:0000313" key="8">
    <source>
        <dbReference type="Proteomes" id="UP000837801"/>
    </source>
</evidence>
<keyword evidence="3 5" id="KW-1133">Transmembrane helix</keyword>
<dbReference type="AlphaFoldDB" id="A0A9P0QKL2"/>
<organism evidence="7 8">
    <name type="scientific">[Candida] railenensis</name>
    <dbReference type="NCBI Taxonomy" id="45579"/>
    <lineage>
        <taxon>Eukaryota</taxon>
        <taxon>Fungi</taxon>
        <taxon>Dikarya</taxon>
        <taxon>Ascomycota</taxon>
        <taxon>Saccharomycotina</taxon>
        <taxon>Pichiomycetes</taxon>
        <taxon>Debaryomycetaceae</taxon>
        <taxon>Kurtzmaniella</taxon>
    </lineage>
</organism>
<evidence type="ECO:0000256" key="1">
    <source>
        <dbReference type="ARBA" id="ARBA00004141"/>
    </source>
</evidence>
<evidence type="ECO:0000256" key="2">
    <source>
        <dbReference type="ARBA" id="ARBA00022692"/>
    </source>
</evidence>
<dbReference type="InterPro" id="IPR007274">
    <property type="entry name" value="Cop_transporter"/>
</dbReference>
<dbReference type="OrthoDB" id="73901at2759"/>
<feature type="transmembrane region" description="Helical" evidence="5">
    <location>
        <begin position="191"/>
        <end position="222"/>
    </location>
</feature>
<name>A0A9P0QKL2_9ASCO</name>
<accession>A0A9P0QKL2</accession>
<evidence type="ECO:0000256" key="4">
    <source>
        <dbReference type="ARBA" id="ARBA00023136"/>
    </source>
</evidence>
<keyword evidence="5" id="KW-0813">Transport</keyword>
<dbReference type="EMBL" id="CAKXYY010000001">
    <property type="protein sequence ID" value="CAH2350380.1"/>
    <property type="molecule type" value="Genomic_DNA"/>
</dbReference>
<evidence type="ECO:0000256" key="6">
    <source>
        <dbReference type="SAM" id="MobiDB-lite"/>
    </source>
</evidence>
<gene>
    <name evidence="7" type="ORF">CLIB1423_01S08790</name>
</gene>
<proteinExistence type="inferred from homology"/>
<protein>
    <recommendedName>
        <fullName evidence="5">Copper transport protein</fullName>
    </recommendedName>
</protein>
<comment type="subcellular location">
    <subcellularLocation>
        <location evidence="1 5">Membrane</location>
        <topology evidence="1 5">Multi-pass membrane protein</topology>
    </subcellularLocation>
</comment>
<dbReference type="GO" id="GO:0005375">
    <property type="term" value="F:copper ion transmembrane transporter activity"/>
    <property type="evidence" value="ECO:0007669"/>
    <property type="project" value="UniProtKB-UniRule"/>
</dbReference>
<comment type="caution">
    <text evidence="7">The sequence shown here is derived from an EMBL/GenBank/DDBJ whole genome shotgun (WGS) entry which is preliminary data.</text>
</comment>
<feature type="region of interest" description="Disordered" evidence="6">
    <location>
        <begin position="1"/>
        <end position="36"/>
    </location>
</feature>
<keyword evidence="8" id="KW-1185">Reference proteome</keyword>
<dbReference type="GO" id="GO:0005886">
    <property type="term" value="C:plasma membrane"/>
    <property type="evidence" value="ECO:0007669"/>
    <property type="project" value="TreeGrafter"/>
</dbReference>
<reference evidence="7" key="1">
    <citation type="submission" date="2022-03" db="EMBL/GenBank/DDBJ databases">
        <authorList>
            <person name="Legras J.-L."/>
            <person name="Devillers H."/>
            <person name="Grondin C."/>
        </authorList>
    </citation>
    <scope>NUCLEOTIDE SEQUENCE</scope>
    <source>
        <strain evidence="7">CLIB 1423</strain>
    </source>
</reference>
<keyword evidence="5" id="KW-0406">Ion transport</keyword>
<dbReference type="Pfam" id="PF04145">
    <property type="entry name" value="Ctr"/>
    <property type="match status" value="1"/>
</dbReference>